<accession>A0ABQ8KZL3</accession>
<keyword evidence="2" id="KW-1185">Reference proteome</keyword>
<organism evidence="1 2">
    <name type="scientific">Rhodofomes roseus</name>
    <dbReference type="NCBI Taxonomy" id="34475"/>
    <lineage>
        <taxon>Eukaryota</taxon>
        <taxon>Fungi</taxon>
        <taxon>Dikarya</taxon>
        <taxon>Basidiomycota</taxon>
        <taxon>Agaricomycotina</taxon>
        <taxon>Agaricomycetes</taxon>
        <taxon>Polyporales</taxon>
        <taxon>Rhodofomes</taxon>
    </lineage>
</organism>
<comment type="caution">
    <text evidence="1">The sequence shown here is derived from an EMBL/GenBank/DDBJ whole genome shotgun (WGS) entry which is preliminary data.</text>
</comment>
<evidence type="ECO:0000313" key="2">
    <source>
        <dbReference type="Proteomes" id="UP000814176"/>
    </source>
</evidence>
<gene>
    <name evidence="1" type="ORF">C8Q71DRAFT_42236</name>
</gene>
<dbReference type="GeneID" id="71999191"/>
<proteinExistence type="predicted"/>
<dbReference type="RefSeq" id="XP_047785183.1">
    <property type="nucleotide sequence ID" value="XM_047918459.1"/>
</dbReference>
<name>A0ABQ8KZL3_9APHY</name>
<protein>
    <submittedName>
        <fullName evidence="1">Uncharacterized protein</fullName>
    </submittedName>
</protein>
<dbReference type="EMBL" id="JADCUA010000001">
    <property type="protein sequence ID" value="KAH9844373.1"/>
    <property type="molecule type" value="Genomic_DNA"/>
</dbReference>
<evidence type="ECO:0000313" key="1">
    <source>
        <dbReference type="EMBL" id="KAH9844373.1"/>
    </source>
</evidence>
<reference evidence="1 2" key="1">
    <citation type="journal article" date="2021" name="Environ. Microbiol.">
        <title>Gene family expansions and transcriptome signatures uncover fungal adaptations to wood decay.</title>
        <authorList>
            <person name="Hage H."/>
            <person name="Miyauchi S."/>
            <person name="Viragh M."/>
            <person name="Drula E."/>
            <person name="Min B."/>
            <person name="Chaduli D."/>
            <person name="Navarro D."/>
            <person name="Favel A."/>
            <person name="Norest M."/>
            <person name="Lesage-Meessen L."/>
            <person name="Balint B."/>
            <person name="Merenyi Z."/>
            <person name="de Eugenio L."/>
            <person name="Morin E."/>
            <person name="Martinez A.T."/>
            <person name="Baldrian P."/>
            <person name="Stursova M."/>
            <person name="Martinez M.J."/>
            <person name="Novotny C."/>
            <person name="Magnuson J.K."/>
            <person name="Spatafora J.W."/>
            <person name="Maurice S."/>
            <person name="Pangilinan J."/>
            <person name="Andreopoulos W."/>
            <person name="LaButti K."/>
            <person name="Hundley H."/>
            <person name="Na H."/>
            <person name="Kuo A."/>
            <person name="Barry K."/>
            <person name="Lipzen A."/>
            <person name="Henrissat B."/>
            <person name="Riley R."/>
            <person name="Ahrendt S."/>
            <person name="Nagy L.G."/>
            <person name="Grigoriev I.V."/>
            <person name="Martin F."/>
            <person name="Rosso M.N."/>
        </authorList>
    </citation>
    <scope>NUCLEOTIDE SEQUENCE [LARGE SCALE GENOMIC DNA]</scope>
    <source>
        <strain evidence="1 2">CIRM-BRFM 1785</strain>
    </source>
</reference>
<sequence>MGSVPRELPHTEAQVYPRVPAICVAPSVRQICSTLAARAVACAVPSRRARPCEQGFRTTARLFWLRLGRRHTHVAHLPCAICRRHLPIPSRRPARVVRPSSALPRSTLEIAVHTTYRGGVATPDQSAAGKPPCYSTDFKGSQWSPECRLRGRRQSKWTLPCLCTSALITWSALCATMPHTGKQLGSSYAPQGRSDACAHLPTVCTGPV</sequence>
<dbReference type="Proteomes" id="UP000814176">
    <property type="component" value="Unassembled WGS sequence"/>
</dbReference>